<evidence type="ECO:0000313" key="5">
    <source>
        <dbReference type="Proteomes" id="UP000247555"/>
    </source>
</evidence>
<keyword evidence="5" id="KW-1185">Reference proteome</keyword>
<evidence type="ECO:0000256" key="1">
    <source>
        <dbReference type="SAM" id="MobiDB-lite"/>
    </source>
</evidence>
<feature type="compositionally biased region" description="Polar residues" evidence="1">
    <location>
        <begin position="230"/>
        <end position="243"/>
    </location>
</feature>
<dbReference type="Gene3D" id="2.60.120.1440">
    <property type="match status" value="1"/>
</dbReference>
<gene>
    <name evidence="4" type="ORF">DFR34_13421</name>
</gene>
<accession>A0A318KR11</accession>
<dbReference type="Pfam" id="PF04773">
    <property type="entry name" value="FecR"/>
    <property type="match status" value="1"/>
</dbReference>
<proteinExistence type="predicted"/>
<feature type="signal peptide" evidence="2">
    <location>
        <begin position="1"/>
        <end position="24"/>
    </location>
</feature>
<organism evidence="4 5">
    <name type="scientific">Rivihabitans pingtungensis</name>
    <dbReference type="NCBI Taxonomy" id="1054498"/>
    <lineage>
        <taxon>Bacteria</taxon>
        <taxon>Pseudomonadati</taxon>
        <taxon>Pseudomonadota</taxon>
        <taxon>Betaproteobacteria</taxon>
        <taxon>Neisseriales</taxon>
        <taxon>Aquaspirillaceae</taxon>
        <taxon>Rivihabitans</taxon>
    </lineage>
</organism>
<dbReference type="RefSeq" id="WP_110392143.1">
    <property type="nucleotide sequence ID" value="NZ_JAKLKZ010000002.1"/>
</dbReference>
<dbReference type="PANTHER" id="PTHR38731:SF3">
    <property type="entry name" value="BLL6125 PROTEIN"/>
    <property type="match status" value="1"/>
</dbReference>
<feature type="chain" id="PRO_5016252728" evidence="2">
    <location>
        <begin position="25"/>
        <end position="438"/>
    </location>
</feature>
<feature type="region of interest" description="Disordered" evidence="1">
    <location>
        <begin position="204"/>
        <end position="243"/>
    </location>
</feature>
<name>A0A318KR11_9NEIS</name>
<reference evidence="4 5" key="1">
    <citation type="submission" date="2018-05" db="EMBL/GenBank/DDBJ databases">
        <title>Genomic Encyclopedia of Type Strains, Phase IV (KMG-IV): sequencing the most valuable type-strain genomes for metagenomic binning, comparative biology and taxonomic classification.</title>
        <authorList>
            <person name="Goeker M."/>
        </authorList>
    </citation>
    <scope>NUCLEOTIDE SEQUENCE [LARGE SCALE GENOMIC DNA]</scope>
    <source>
        <strain evidence="4 5">DSM 29661</strain>
    </source>
</reference>
<evidence type="ECO:0000313" key="4">
    <source>
        <dbReference type="EMBL" id="PXX74073.1"/>
    </source>
</evidence>
<dbReference type="Proteomes" id="UP000247555">
    <property type="component" value="Unassembled WGS sequence"/>
</dbReference>
<dbReference type="PANTHER" id="PTHR38731">
    <property type="entry name" value="LIPL45-RELATED LIPOPROTEIN-RELATED"/>
    <property type="match status" value="1"/>
</dbReference>
<keyword evidence="2" id="KW-0732">Signal</keyword>
<dbReference type="AlphaFoldDB" id="A0A318KR11"/>
<sequence length="438" mass="46379">MFKQTHVRNLCALALWGLAASAWADEAGKVVLSVGEVRVQGQAVKAGHSVQAGDRLSTGADGYVYIKTVDNGFLILRPNSDASIIAYQADSHTPANSRFKFELREGVARSISGQAVKNARQNFRFNTPVAAIGVRGTDFTVFTDAQTTRIAVLSGGVVVSGFGQGCAPEGGGPCETPYSRELFANQQRDGVLQVSRGQLAPELLRGKALSPDATTPPLPDESGKIKAGSRHNTSDANPDTTSLAPLKLAELDKASSLMVTPTPVATPQGPAAIAWGRWQGVAEQGANLNLADLMSKDYRVSVLTGDYALLRHQSATWQVPYGGAEFGLQGSMAQVQRDGVSQLANVENARLWVDFERSRFGTRFDLTAANLRVGLQAQGNVGSDGTFSNPSQYLDGNNMVVQGVMANGALGKVFAGYTFQSRLDANTVASGVTLWGSK</sequence>
<evidence type="ECO:0000256" key="2">
    <source>
        <dbReference type="SAM" id="SignalP"/>
    </source>
</evidence>
<dbReference type="OrthoDB" id="369729at2"/>
<evidence type="ECO:0000259" key="3">
    <source>
        <dbReference type="Pfam" id="PF04773"/>
    </source>
</evidence>
<feature type="domain" description="FecR protein" evidence="3">
    <location>
        <begin position="54"/>
        <end position="157"/>
    </location>
</feature>
<protein>
    <submittedName>
        <fullName evidence="4">FecR family protein</fullName>
    </submittedName>
</protein>
<dbReference type="InterPro" id="IPR006860">
    <property type="entry name" value="FecR"/>
</dbReference>
<comment type="caution">
    <text evidence="4">The sequence shown here is derived from an EMBL/GenBank/DDBJ whole genome shotgun (WGS) entry which is preliminary data.</text>
</comment>
<dbReference type="EMBL" id="QJKI01000034">
    <property type="protein sequence ID" value="PXX74073.1"/>
    <property type="molecule type" value="Genomic_DNA"/>
</dbReference>